<proteinExistence type="predicted"/>
<comment type="caution">
    <text evidence="1">The sequence shown here is derived from an EMBL/GenBank/DDBJ whole genome shotgun (WGS) entry which is preliminary data.</text>
</comment>
<evidence type="ECO:0000313" key="1">
    <source>
        <dbReference type="EMBL" id="HAG5773452.1"/>
    </source>
</evidence>
<accession>A0A765TD76</accession>
<organism evidence="1">
    <name type="scientific">Escherichia coli</name>
    <dbReference type="NCBI Taxonomy" id="562"/>
    <lineage>
        <taxon>Bacteria</taxon>
        <taxon>Pseudomonadati</taxon>
        <taxon>Pseudomonadota</taxon>
        <taxon>Gammaproteobacteria</taxon>
        <taxon>Enterobacterales</taxon>
        <taxon>Enterobacteriaceae</taxon>
        <taxon>Escherichia</taxon>
    </lineage>
</organism>
<name>A0A765TD76_ECOLX</name>
<protein>
    <submittedName>
        <fullName evidence="1">Uncharacterized protein</fullName>
    </submittedName>
</protein>
<reference evidence="1" key="1">
    <citation type="journal article" date="2018" name="Genome Biol.">
        <title>SKESA: strategic k-mer extension for scrupulous assemblies.</title>
        <authorList>
            <person name="Souvorov A."/>
            <person name="Agarwala R."/>
            <person name="Lipman D.J."/>
        </authorList>
    </citation>
    <scope>NUCLEOTIDE SEQUENCE [LARGE SCALE GENOMIC DNA]</scope>
    <source>
        <strain evidence="1">1839</strain>
    </source>
</reference>
<dbReference type="AlphaFoldDB" id="A0A765TD76"/>
<sequence>MIHMRPRDGNDFIDELTPELYANTQEVLLERDIQRTLANTFPNEHPDAFILIPSAEKFIVDGNCIQLIGIGNEQG</sequence>
<gene>
    <name evidence="1" type="ORF">GGB84_005298</name>
</gene>
<feature type="non-terminal residue" evidence="1">
    <location>
        <position position="75"/>
    </location>
</feature>
<dbReference type="EMBL" id="DAAYTU010000159">
    <property type="protein sequence ID" value="HAG5773452.1"/>
    <property type="molecule type" value="Genomic_DNA"/>
</dbReference>
<reference evidence="1" key="2">
    <citation type="submission" date="2020-02" db="EMBL/GenBank/DDBJ databases">
        <authorList>
            <consortium name="NCBI Pathogen Detection Project"/>
        </authorList>
    </citation>
    <scope>NUCLEOTIDE SEQUENCE</scope>
    <source>
        <strain evidence="1">1839</strain>
    </source>
</reference>